<keyword evidence="6 15" id="KW-0479">Metal-binding</keyword>
<comment type="subcellular location">
    <subcellularLocation>
        <location evidence="14">Cell membrane</location>
        <topology evidence="14">Multi-pass membrane protein</topology>
    </subcellularLocation>
    <subcellularLocation>
        <location evidence="1">Membrane</location>
        <topology evidence="1">Multi-pass membrane protein</topology>
    </subcellularLocation>
</comment>
<sequence length="283" mass="31634">MPVAASENAKEVDKLFNFMMTIATGLFLIVEGALVYSLIKFRRKKGDTSDGPHIEGNVALEIVWTAIPTVIVFILAFYSFQTYNKLGGLDPVNSRNVPPQQIAIDNNDDQIALGIGKSFGKEALQVNVQAMQYAWLFTYPETGIVSGELHVPNNQPVQLNMTAKDVLHAFWVPQLRLKQDTIPGRQSIISFIPSLKGDYPIVCAELCGPYHGGMKSVLHVEDQDSYEEWIKSNQPVQEAYLEKTLTVDDSSSNEKFLTSYIENMDTEKDTVAELTHNYSHQDS</sequence>
<evidence type="ECO:0000256" key="2">
    <source>
        <dbReference type="ARBA" id="ARBA00007866"/>
    </source>
</evidence>
<evidence type="ECO:0000256" key="9">
    <source>
        <dbReference type="ARBA" id="ARBA00022989"/>
    </source>
</evidence>
<dbReference type="GO" id="GO:0004129">
    <property type="term" value="F:cytochrome-c oxidase activity"/>
    <property type="evidence" value="ECO:0007669"/>
    <property type="project" value="UniProtKB-EC"/>
</dbReference>
<dbReference type="CDD" id="cd13919">
    <property type="entry name" value="CuRO_HCO_II_like_5"/>
    <property type="match status" value="1"/>
</dbReference>
<dbReference type="PATRIC" id="fig|713887.8.peg.1157"/>
<dbReference type="GO" id="GO:0042773">
    <property type="term" value="P:ATP synthesis coupled electron transport"/>
    <property type="evidence" value="ECO:0007669"/>
    <property type="project" value="TreeGrafter"/>
</dbReference>
<dbReference type="InterPro" id="IPR008972">
    <property type="entry name" value="Cupredoxin"/>
</dbReference>
<proteinExistence type="inferred from homology"/>
<dbReference type="PANTHER" id="PTHR22888:SF9">
    <property type="entry name" value="CYTOCHROME C OXIDASE SUBUNIT 2"/>
    <property type="match status" value="1"/>
</dbReference>
<dbReference type="PROSITE" id="PS50857">
    <property type="entry name" value="COX2_CUA"/>
    <property type="match status" value="1"/>
</dbReference>
<dbReference type="SUPFAM" id="SSF81464">
    <property type="entry name" value="Cytochrome c oxidase subunit II-like, transmembrane region"/>
    <property type="match status" value="1"/>
</dbReference>
<dbReference type="EMBL" id="CP001842">
    <property type="protein sequence ID" value="ADB95898.1"/>
    <property type="molecule type" value="Genomic_DNA"/>
</dbReference>
<comment type="cofactor">
    <cofactor evidence="15">
        <name>Cu cation</name>
        <dbReference type="ChEBI" id="CHEBI:23378"/>
    </cofactor>
    <text evidence="15">Binds a copper A center.</text>
</comment>
<evidence type="ECO:0000256" key="8">
    <source>
        <dbReference type="ARBA" id="ARBA00022982"/>
    </source>
</evidence>
<feature type="transmembrane region" description="Helical" evidence="16">
    <location>
        <begin position="58"/>
        <end position="80"/>
    </location>
</feature>
<comment type="function">
    <text evidence="12 15">Subunits I and II form the functional core of the enzyme complex. Electrons originating in cytochrome c are transferred via heme a and Cu(A) to the binuclear center formed by heme a3 and Cu(B).</text>
</comment>
<dbReference type="Pfam" id="PF00116">
    <property type="entry name" value="COX2"/>
    <property type="match status" value="1"/>
</dbReference>
<dbReference type="PANTHER" id="PTHR22888">
    <property type="entry name" value="CYTOCHROME C OXIDASE, SUBUNIT II"/>
    <property type="match status" value="1"/>
</dbReference>
<accession>D3EQZ8</accession>
<dbReference type="Pfam" id="PF02790">
    <property type="entry name" value="COX2_TM"/>
    <property type="match status" value="1"/>
</dbReference>
<dbReference type="InterPro" id="IPR036257">
    <property type="entry name" value="Cyt_c_oxidase_su2_TM_sf"/>
</dbReference>
<evidence type="ECO:0000256" key="13">
    <source>
        <dbReference type="ARBA" id="ARBA00047816"/>
    </source>
</evidence>
<evidence type="ECO:0000256" key="14">
    <source>
        <dbReference type="RuleBase" id="RU000456"/>
    </source>
</evidence>
<dbReference type="Gene3D" id="2.60.40.420">
    <property type="entry name" value="Cupredoxins - blue copper proteins"/>
    <property type="match status" value="1"/>
</dbReference>
<keyword evidence="4 14" id="KW-0679">Respiratory chain</keyword>
<dbReference type="InterPro" id="IPR002429">
    <property type="entry name" value="CcO_II-like_C"/>
</dbReference>
<feature type="domain" description="Cytochrome oxidase subunit II copper A binding" evidence="17">
    <location>
        <begin position="121"/>
        <end position="232"/>
    </location>
</feature>
<dbReference type="GO" id="GO:0005507">
    <property type="term" value="F:copper ion binding"/>
    <property type="evidence" value="ECO:0007669"/>
    <property type="project" value="InterPro"/>
</dbReference>
<evidence type="ECO:0000256" key="16">
    <source>
        <dbReference type="SAM" id="Phobius"/>
    </source>
</evidence>
<dbReference type="AlphaFoldDB" id="D3EQZ8"/>
<evidence type="ECO:0000256" key="6">
    <source>
        <dbReference type="ARBA" id="ARBA00022723"/>
    </source>
</evidence>
<dbReference type="GO" id="GO:0005886">
    <property type="term" value="C:plasma membrane"/>
    <property type="evidence" value="ECO:0007669"/>
    <property type="project" value="UniProtKB-SubCell"/>
</dbReference>
<dbReference type="GO" id="GO:0016491">
    <property type="term" value="F:oxidoreductase activity"/>
    <property type="evidence" value="ECO:0007669"/>
    <property type="project" value="InterPro"/>
</dbReference>
<comment type="similarity">
    <text evidence="2 14">Belongs to the cytochrome c oxidase subunit 2 family.</text>
</comment>
<dbReference type="InterPro" id="IPR045187">
    <property type="entry name" value="CcO_II"/>
</dbReference>
<keyword evidence="5 14" id="KW-0812">Transmembrane</keyword>
<dbReference type="PROSITE" id="PS50999">
    <property type="entry name" value="COX2_TM"/>
    <property type="match status" value="1"/>
</dbReference>
<evidence type="ECO:0000256" key="11">
    <source>
        <dbReference type="ARBA" id="ARBA00023136"/>
    </source>
</evidence>
<dbReference type="SUPFAM" id="SSF49503">
    <property type="entry name" value="Cupredoxins"/>
    <property type="match status" value="1"/>
</dbReference>
<comment type="catalytic activity">
    <reaction evidence="13 15">
        <text>4 Fe(II)-[cytochrome c] + O2 + 8 H(+)(in) = 4 Fe(III)-[cytochrome c] + 2 H2O + 4 H(+)(out)</text>
        <dbReference type="Rhea" id="RHEA:11436"/>
        <dbReference type="Rhea" id="RHEA-COMP:10350"/>
        <dbReference type="Rhea" id="RHEA-COMP:14399"/>
        <dbReference type="ChEBI" id="CHEBI:15377"/>
        <dbReference type="ChEBI" id="CHEBI:15378"/>
        <dbReference type="ChEBI" id="CHEBI:15379"/>
        <dbReference type="ChEBI" id="CHEBI:29033"/>
        <dbReference type="ChEBI" id="CHEBI:29034"/>
        <dbReference type="EC" id="7.1.1.9"/>
    </reaction>
</comment>
<organism evidence="20">
    <name type="scientific">Atelocyanobacterium thalassa (isolate ALOHA)</name>
    <dbReference type="NCBI Taxonomy" id="1453429"/>
    <lineage>
        <taxon>Bacteria</taxon>
        <taxon>Bacillati</taxon>
        <taxon>Cyanobacteriota</taxon>
        <taxon>Cyanophyceae</taxon>
        <taxon>Oscillatoriophycideae</taxon>
        <taxon>Chroococcales</taxon>
        <taxon>Aphanothecaceae</taxon>
        <taxon>Candidatus Atelocyanobacterium</taxon>
        <taxon>Candidatus Atelocyanobacterium thalassae</taxon>
    </lineage>
</organism>
<dbReference type="InterPro" id="IPR011759">
    <property type="entry name" value="Cyt_c_oxidase_su2_TM_dom"/>
</dbReference>
<keyword evidence="8 14" id="KW-0249">Electron transport</keyword>
<evidence type="ECO:0000313" key="20">
    <source>
        <dbReference type="Proteomes" id="UP000001405"/>
    </source>
</evidence>
<reference evidence="19 20" key="1">
    <citation type="journal article" date="2010" name="Nature">
        <title>Metabolic streamlining in an open-ocean nitrogen-fixing cyanobacterium.</title>
        <authorList>
            <person name="Tripp H.J."/>
            <person name="Bench S.R."/>
            <person name="Turk K.A."/>
            <person name="Foster R.A."/>
            <person name="Desany B.A."/>
            <person name="Niazi F."/>
            <person name="Affourtit J.P."/>
            <person name="Zehr J.P."/>
        </authorList>
    </citation>
    <scope>NUCLEOTIDE SEQUENCE [LARGE SCALE GENOMIC DNA]</scope>
    <source>
        <strain evidence="20">ALOHA</strain>
    </source>
</reference>
<dbReference type="NCBIfam" id="TIGR02866">
    <property type="entry name" value="CoxB"/>
    <property type="match status" value="1"/>
</dbReference>
<evidence type="ECO:0000313" key="19">
    <source>
        <dbReference type="EMBL" id="ADB95898.1"/>
    </source>
</evidence>
<dbReference type="STRING" id="1453429.UCYN_12300"/>
<evidence type="ECO:0000256" key="7">
    <source>
        <dbReference type="ARBA" id="ARBA00022967"/>
    </source>
</evidence>
<evidence type="ECO:0000259" key="17">
    <source>
        <dbReference type="PROSITE" id="PS50857"/>
    </source>
</evidence>
<protein>
    <recommendedName>
        <fullName evidence="15">Cytochrome c oxidase subunit 2</fullName>
        <ecNumber evidence="15">7.1.1.9</ecNumber>
    </recommendedName>
</protein>
<dbReference type="Proteomes" id="UP000001405">
    <property type="component" value="Chromosome"/>
</dbReference>
<keyword evidence="3 14" id="KW-0813">Transport</keyword>
<keyword evidence="20" id="KW-1185">Reference proteome</keyword>
<dbReference type="InterPro" id="IPR001505">
    <property type="entry name" value="Copper_CuA"/>
</dbReference>
<dbReference type="InterPro" id="IPR014222">
    <property type="entry name" value="Cyt_c_oxidase_su2"/>
</dbReference>
<gene>
    <name evidence="19" type="ordered locus">UCYN_12300</name>
</gene>
<evidence type="ECO:0000259" key="18">
    <source>
        <dbReference type="PROSITE" id="PS50999"/>
    </source>
</evidence>
<feature type="transmembrane region" description="Helical" evidence="16">
    <location>
        <begin position="15"/>
        <end position="38"/>
    </location>
</feature>
<name>D3EQZ8_ATETH</name>
<dbReference type="PRINTS" id="PR01166">
    <property type="entry name" value="CYCOXIDASEII"/>
</dbReference>
<dbReference type="EC" id="7.1.1.9" evidence="15"/>
<evidence type="ECO:0000256" key="1">
    <source>
        <dbReference type="ARBA" id="ARBA00004141"/>
    </source>
</evidence>
<dbReference type="PROSITE" id="PS00078">
    <property type="entry name" value="COX2"/>
    <property type="match status" value="1"/>
</dbReference>
<evidence type="ECO:0000256" key="12">
    <source>
        <dbReference type="ARBA" id="ARBA00024688"/>
    </source>
</evidence>
<keyword evidence="10 15" id="KW-0186">Copper</keyword>
<evidence type="ECO:0000256" key="5">
    <source>
        <dbReference type="ARBA" id="ARBA00022692"/>
    </source>
</evidence>
<keyword evidence="9 16" id="KW-1133">Transmembrane helix</keyword>
<dbReference type="HOGENOM" id="CLU_036876_4_2_3"/>
<dbReference type="KEGG" id="cyu:UCYN_12300"/>
<keyword evidence="7" id="KW-1278">Translocase</keyword>
<dbReference type="FunFam" id="1.10.287.90:FF:000013">
    <property type="entry name" value="Cytochrome c oxidase subunit 2"/>
    <property type="match status" value="1"/>
</dbReference>
<evidence type="ECO:0000256" key="4">
    <source>
        <dbReference type="ARBA" id="ARBA00022660"/>
    </source>
</evidence>
<dbReference type="Gene3D" id="1.10.287.90">
    <property type="match status" value="1"/>
</dbReference>
<keyword evidence="11 16" id="KW-0472">Membrane</keyword>
<feature type="domain" description="Cytochrome oxidase subunit II transmembrane region profile" evidence="18">
    <location>
        <begin position="1"/>
        <end position="90"/>
    </location>
</feature>
<evidence type="ECO:0000256" key="3">
    <source>
        <dbReference type="ARBA" id="ARBA00022448"/>
    </source>
</evidence>
<evidence type="ECO:0000256" key="10">
    <source>
        <dbReference type="ARBA" id="ARBA00023008"/>
    </source>
</evidence>
<evidence type="ECO:0000256" key="15">
    <source>
        <dbReference type="RuleBase" id="RU004024"/>
    </source>
</evidence>